<feature type="compositionally biased region" description="Basic and acidic residues" evidence="1">
    <location>
        <begin position="56"/>
        <end position="65"/>
    </location>
</feature>
<name>A0ABQ6I3B5_9MICO</name>
<evidence type="ECO:0000313" key="3">
    <source>
        <dbReference type="Proteomes" id="UP001157091"/>
    </source>
</evidence>
<feature type="compositionally biased region" description="Basic and acidic residues" evidence="1">
    <location>
        <begin position="237"/>
        <end position="252"/>
    </location>
</feature>
<reference evidence="3" key="1">
    <citation type="journal article" date="2019" name="Int. J. Syst. Evol. Microbiol.">
        <title>The Global Catalogue of Microorganisms (GCM) 10K type strain sequencing project: providing services to taxonomists for standard genome sequencing and annotation.</title>
        <authorList>
            <consortium name="The Broad Institute Genomics Platform"/>
            <consortium name="The Broad Institute Genome Sequencing Center for Infectious Disease"/>
            <person name="Wu L."/>
            <person name="Ma J."/>
        </authorList>
    </citation>
    <scope>NUCLEOTIDE SEQUENCE [LARGE SCALE GENOMIC DNA]</scope>
    <source>
        <strain evidence="3">NBRC 106348</strain>
    </source>
</reference>
<evidence type="ECO:0000313" key="2">
    <source>
        <dbReference type="EMBL" id="GMA24274.1"/>
    </source>
</evidence>
<comment type="caution">
    <text evidence="2">The sequence shown here is derived from an EMBL/GenBank/DDBJ whole genome shotgun (WGS) entry which is preliminary data.</text>
</comment>
<dbReference type="Proteomes" id="UP001157091">
    <property type="component" value="Unassembled WGS sequence"/>
</dbReference>
<dbReference type="EMBL" id="BSUK01000001">
    <property type="protein sequence ID" value="GMA24274.1"/>
    <property type="molecule type" value="Genomic_DNA"/>
</dbReference>
<keyword evidence="3" id="KW-1185">Reference proteome</keyword>
<feature type="region of interest" description="Disordered" evidence="1">
    <location>
        <begin position="56"/>
        <end position="88"/>
    </location>
</feature>
<evidence type="ECO:0000256" key="1">
    <source>
        <dbReference type="SAM" id="MobiDB-lite"/>
    </source>
</evidence>
<organism evidence="2 3">
    <name type="scientific">Luteimicrobium album</name>
    <dbReference type="NCBI Taxonomy" id="1054550"/>
    <lineage>
        <taxon>Bacteria</taxon>
        <taxon>Bacillati</taxon>
        <taxon>Actinomycetota</taxon>
        <taxon>Actinomycetes</taxon>
        <taxon>Micrococcales</taxon>
        <taxon>Luteimicrobium</taxon>
    </lineage>
</organism>
<sequence>MLGFLRWWPCSRRSAPHREHEQLAGVGVAQGLHGVVVDAAQQLAREDVVGRADAGDLPALEHDDPIGPGRGEGQVVQHDDDGVARPGPRARLREHVLLVADVEGGGGLVEQQQAWRLREDACERRARLLPAGQRGEPSLGEVQDVGGEKRAGDDRVVVLGLRLAGDAAARPGRATHPHDVDDPEREAQGLLLQEHGPAAGELSDREGRDGLGGEELAGERVVGGGARDGRERRHPRERAGRGRDVAREHAEQRGLAGAVRPDEREHLPARASTSTPSRIVCPSMRCPTPRATRTGALMPSLPRSCACGAAARRRTGRRRAR</sequence>
<accession>A0ABQ6I3B5</accession>
<feature type="region of interest" description="Disordered" evidence="1">
    <location>
        <begin position="196"/>
        <end position="302"/>
    </location>
</feature>
<gene>
    <name evidence="2" type="ORF">GCM10025864_20330</name>
</gene>
<feature type="compositionally biased region" description="Basic and acidic residues" evidence="1">
    <location>
        <begin position="202"/>
        <end position="211"/>
    </location>
</feature>
<protein>
    <submittedName>
        <fullName evidence="2">Uncharacterized protein</fullName>
    </submittedName>
</protein>
<proteinExistence type="predicted"/>